<protein>
    <submittedName>
        <fullName evidence="2">Uncharacterized protein</fullName>
    </submittedName>
</protein>
<proteinExistence type="predicted"/>
<reference evidence="2" key="1">
    <citation type="journal article" date="2020" name="Stud. Mycol.">
        <title>101 Dothideomycetes genomes: a test case for predicting lifestyles and emergence of pathogens.</title>
        <authorList>
            <person name="Haridas S."/>
            <person name="Albert R."/>
            <person name="Binder M."/>
            <person name="Bloem J."/>
            <person name="Labutti K."/>
            <person name="Salamov A."/>
            <person name="Andreopoulos B."/>
            <person name="Baker S."/>
            <person name="Barry K."/>
            <person name="Bills G."/>
            <person name="Bluhm B."/>
            <person name="Cannon C."/>
            <person name="Castanera R."/>
            <person name="Culley D."/>
            <person name="Daum C."/>
            <person name="Ezra D."/>
            <person name="Gonzalez J."/>
            <person name="Henrissat B."/>
            <person name="Kuo A."/>
            <person name="Liang C."/>
            <person name="Lipzen A."/>
            <person name="Lutzoni F."/>
            <person name="Magnuson J."/>
            <person name="Mondo S."/>
            <person name="Nolan M."/>
            <person name="Ohm R."/>
            <person name="Pangilinan J."/>
            <person name="Park H.-J."/>
            <person name="Ramirez L."/>
            <person name="Alfaro M."/>
            <person name="Sun H."/>
            <person name="Tritt A."/>
            <person name="Yoshinaga Y."/>
            <person name="Zwiers L.-H."/>
            <person name="Turgeon B."/>
            <person name="Goodwin S."/>
            <person name="Spatafora J."/>
            <person name="Crous P."/>
            <person name="Grigoriev I."/>
        </authorList>
    </citation>
    <scope>NUCLEOTIDE SEQUENCE</scope>
    <source>
        <strain evidence="2">CBS 269.34</strain>
    </source>
</reference>
<dbReference type="EMBL" id="MU004191">
    <property type="protein sequence ID" value="KAF2494032.1"/>
    <property type="molecule type" value="Genomic_DNA"/>
</dbReference>
<evidence type="ECO:0000256" key="1">
    <source>
        <dbReference type="SAM" id="Phobius"/>
    </source>
</evidence>
<feature type="transmembrane region" description="Helical" evidence="1">
    <location>
        <begin position="29"/>
        <end position="54"/>
    </location>
</feature>
<organism evidence="2 3">
    <name type="scientific">Lophium mytilinum</name>
    <dbReference type="NCBI Taxonomy" id="390894"/>
    <lineage>
        <taxon>Eukaryota</taxon>
        <taxon>Fungi</taxon>
        <taxon>Dikarya</taxon>
        <taxon>Ascomycota</taxon>
        <taxon>Pezizomycotina</taxon>
        <taxon>Dothideomycetes</taxon>
        <taxon>Pleosporomycetidae</taxon>
        <taxon>Mytilinidiales</taxon>
        <taxon>Mytilinidiaceae</taxon>
        <taxon>Lophium</taxon>
    </lineage>
</organism>
<evidence type="ECO:0000313" key="2">
    <source>
        <dbReference type="EMBL" id="KAF2494032.1"/>
    </source>
</evidence>
<accession>A0A6A6QP91</accession>
<sequence length="70" mass="7610">MHTSNLEQHSLKQASIHRVLAEFIQDIPYSAFLTAIKGLLVFLLHVSGPALSLTGSGSVRRRGMSSYAKA</sequence>
<keyword evidence="3" id="KW-1185">Reference proteome</keyword>
<evidence type="ECO:0000313" key="3">
    <source>
        <dbReference type="Proteomes" id="UP000799750"/>
    </source>
</evidence>
<dbReference type="Proteomes" id="UP000799750">
    <property type="component" value="Unassembled WGS sequence"/>
</dbReference>
<keyword evidence="1" id="KW-0472">Membrane</keyword>
<keyword evidence="1" id="KW-1133">Transmembrane helix</keyword>
<name>A0A6A6QP91_9PEZI</name>
<gene>
    <name evidence="2" type="ORF">BU16DRAFT_62781</name>
</gene>
<keyword evidence="1" id="KW-0812">Transmembrane</keyword>
<dbReference type="AlphaFoldDB" id="A0A6A6QP91"/>